<keyword evidence="3" id="KW-1185">Reference proteome</keyword>
<accession>A0AAX4IFA2</accession>
<dbReference type="GO" id="GO:0016301">
    <property type="term" value="F:kinase activity"/>
    <property type="evidence" value="ECO:0007669"/>
    <property type="project" value="UniProtKB-KW"/>
</dbReference>
<reference evidence="3" key="1">
    <citation type="journal article" date="2023" name="bioRxiv">
        <title>Complete genome of the Medicago anthracnose fungus, Colletotrichum destructivum, reveals a mini-chromosome-like region within a core chromosome.</title>
        <authorList>
            <person name="Lapalu N."/>
            <person name="Simon A."/>
            <person name="Lu A."/>
            <person name="Plaumann P.-L."/>
            <person name="Amselem J."/>
            <person name="Pigne S."/>
            <person name="Auger A."/>
            <person name="Koch C."/>
            <person name="Dallery J.-F."/>
            <person name="O'Connell R.J."/>
        </authorList>
    </citation>
    <scope>NUCLEOTIDE SEQUENCE [LARGE SCALE GENOMIC DNA]</scope>
    <source>
        <strain evidence="3">CBS 520.97</strain>
    </source>
</reference>
<evidence type="ECO:0000259" key="1">
    <source>
        <dbReference type="Pfam" id="PF17667"/>
    </source>
</evidence>
<keyword evidence="2" id="KW-0808">Transferase</keyword>
<name>A0AAX4IFA2_9PEZI</name>
<dbReference type="KEGG" id="cdet:87943558"/>
<gene>
    <name evidence="2" type="ORF">CDEST_07055</name>
</gene>
<dbReference type="Pfam" id="PF17667">
    <property type="entry name" value="Pkinase_fungal"/>
    <property type="match status" value="1"/>
</dbReference>
<dbReference type="RefSeq" id="XP_062779265.1">
    <property type="nucleotide sequence ID" value="XM_062923214.1"/>
</dbReference>
<evidence type="ECO:0000313" key="2">
    <source>
        <dbReference type="EMBL" id="WQF82041.1"/>
    </source>
</evidence>
<keyword evidence="2" id="KW-0418">Kinase</keyword>
<dbReference type="InterPro" id="IPR011009">
    <property type="entry name" value="Kinase-like_dom_sf"/>
</dbReference>
<dbReference type="EMBL" id="CP137308">
    <property type="protein sequence ID" value="WQF82041.1"/>
    <property type="molecule type" value="Genomic_DNA"/>
</dbReference>
<dbReference type="Proteomes" id="UP001322277">
    <property type="component" value="Chromosome 4"/>
</dbReference>
<sequence length="599" mass="67603">MENHPAGDRPPAPPASAMDDQELLENIDGRMHGPMGGFVKKYFGNLQYARQDASLEIQRAGGGVGGRCAIPSTAPSPDNFLRWFSSHASRELDGARGSRHISSNEIAPEHQSARLLLTMPTSPASNVPTRWDHVQVVGQFYRHGCVCYQDGLLRLCQSAQQVFASQPTRLFLHGFYIRDSLIELWAFDRSGLYCSDVFDVQKDFIQFFSIIVSYQCMTDQDLGKNNLIETDESGSYIVLDSKAMPSLGKLYLESQPIASRESVVGTGTTCYRARMPGSNRWDYVLKFKWRWARQRPEDELLKLVQERRVWGAISLDHYKELESTANLRRSLRWGSHRKFVRAHSPERHASVDEQRRHDACSANGLVDCTEETGHFFQNRILACTLTSPVGRSLCTFQSNGELLRVFRDAIKCHRSLFCDAKILHKDVSPGNMIILDGQDEGKPQGILIDLDSAVELAEESGTELGITGTRPFMAIGVLKGQYHTYRHDLESFLYVFLWAIITNHGENPPATSKLRQWSNGNWEELALRKSLDMDRDNFQSILGEISPEFRSLKPLAESLRQILFPLRDGVIWTGSDGSSEAVDKLYDNIIHALEEAIVF</sequence>
<dbReference type="AlphaFoldDB" id="A0AAX4IFA2"/>
<protein>
    <submittedName>
        <fullName evidence="2">Fungal-type protein kinase</fullName>
    </submittedName>
</protein>
<dbReference type="Gene3D" id="1.10.510.10">
    <property type="entry name" value="Transferase(Phosphotransferase) domain 1"/>
    <property type="match status" value="1"/>
</dbReference>
<dbReference type="SUPFAM" id="SSF56112">
    <property type="entry name" value="Protein kinase-like (PK-like)"/>
    <property type="match status" value="1"/>
</dbReference>
<proteinExistence type="predicted"/>
<feature type="domain" description="Fungal-type protein kinase" evidence="1">
    <location>
        <begin position="124"/>
        <end position="499"/>
    </location>
</feature>
<dbReference type="PANTHER" id="PTHR38248:SF2">
    <property type="entry name" value="FUNK1 11"/>
    <property type="match status" value="1"/>
</dbReference>
<dbReference type="GeneID" id="87943558"/>
<dbReference type="InterPro" id="IPR040976">
    <property type="entry name" value="Pkinase_fungal"/>
</dbReference>
<dbReference type="PANTHER" id="PTHR38248">
    <property type="entry name" value="FUNK1 6"/>
    <property type="match status" value="1"/>
</dbReference>
<organism evidence="2 3">
    <name type="scientific">Colletotrichum destructivum</name>
    <dbReference type="NCBI Taxonomy" id="34406"/>
    <lineage>
        <taxon>Eukaryota</taxon>
        <taxon>Fungi</taxon>
        <taxon>Dikarya</taxon>
        <taxon>Ascomycota</taxon>
        <taxon>Pezizomycotina</taxon>
        <taxon>Sordariomycetes</taxon>
        <taxon>Hypocreomycetidae</taxon>
        <taxon>Glomerellales</taxon>
        <taxon>Glomerellaceae</taxon>
        <taxon>Colletotrichum</taxon>
        <taxon>Colletotrichum destructivum species complex</taxon>
    </lineage>
</organism>
<evidence type="ECO:0000313" key="3">
    <source>
        <dbReference type="Proteomes" id="UP001322277"/>
    </source>
</evidence>